<evidence type="ECO:0000256" key="3">
    <source>
        <dbReference type="ARBA" id="ARBA00022989"/>
    </source>
</evidence>
<dbReference type="STRING" id="69960.SAMN05421720_10847"/>
<dbReference type="GO" id="GO:0016020">
    <property type="term" value="C:membrane"/>
    <property type="evidence" value="ECO:0007669"/>
    <property type="project" value="UniProtKB-SubCell"/>
</dbReference>
<accession>A0A1G7DW98</accession>
<evidence type="ECO:0000256" key="4">
    <source>
        <dbReference type="ARBA" id="ARBA00023136"/>
    </source>
</evidence>
<feature type="transmembrane region" description="Helical" evidence="6">
    <location>
        <begin position="131"/>
        <end position="151"/>
    </location>
</feature>
<dbReference type="InterPro" id="IPR050925">
    <property type="entry name" value="Rhomboid_protease_S54"/>
</dbReference>
<dbReference type="Pfam" id="PF01694">
    <property type="entry name" value="Rhomboid"/>
    <property type="match status" value="1"/>
</dbReference>
<proteinExistence type="predicted"/>
<dbReference type="RefSeq" id="WP_092786386.1">
    <property type="nucleotide sequence ID" value="NZ_FNAP01000008.1"/>
</dbReference>
<dbReference type="GO" id="GO:0006508">
    <property type="term" value="P:proteolysis"/>
    <property type="evidence" value="ECO:0007669"/>
    <property type="project" value="UniProtKB-KW"/>
</dbReference>
<gene>
    <name evidence="8" type="ORF">SAMN05421720_10847</name>
</gene>
<dbReference type="GO" id="GO:0004252">
    <property type="term" value="F:serine-type endopeptidase activity"/>
    <property type="evidence" value="ECO:0007669"/>
    <property type="project" value="InterPro"/>
</dbReference>
<evidence type="ECO:0000256" key="2">
    <source>
        <dbReference type="ARBA" id="ARBA00022692"/>
    </source>
</evidence>
<dbReference type="AlphaFoldDB" id="A0A1G7DW98"/>
<feature type="transmembrane region" description="Helical" evidence="6">
    <location>
        <begin position="199"/>
        <end position="218"/>
    </location>
</feature>
<dbReference type="PANTHER" id="PTHR43731">
    <property type="entry name" value="RHOMBOID PROTEASE"/>
    <property type="match status" value="1"/>
</dbReference>
<feature type="domain" description="Peptidase S54 rhomboid" evidence="7">
    <location>
        <begin position="72"/>
        <end position="215"/>
    </location>
</feature>
<dbReference type="SUPFAM" id="SSF144091">
    <property type="entry name" value="Rhomboid-like"/>
    <property type="match status" value="1"/>
</dbReference>
<evidence type="ECO:0000313" key="9">
    <source>
        <dbReference type="Proteomes" id="UP000199412"/>
    </source>
</evidence>
<keyword evidence="2 6" id="KW-0812">Transmembrane</keyword>
<feature type="transmembrane region" description="Helical" evidence="6">
    <location>
        <begin position="42"/>
        <end position="61"/>
    </location>
</feature>
<dbReference type="PANTHER" id="PTHR43731:SF26">
    <property type="entry name" value="RHOMBOID-LIKE PROTEIN 10, CHLOROPLASTIC"/>
    <property type="match status" value="1"/>
</dbReference>
<feature type="transmembrane region" description="Helical" evidence="6">
    <location>
        <begin position="12"/>
        <end position="30"/>
    </location>
</feature>
<dbReference type="InterPro" id="IPR022764">
    <property type="entry name" value="Peptidase_S54_rhomboid_dom"/>
</dbReference>
<dbReference type="OrthoDB" id="9813074at2"/>
<evidence type="ECO:0000256" key="6">
    <source>
        <dbReference type="SAM" id="Phobius"/>
    </source>
</evidence>
<evidence type="ECO:0000256" key="1">
    <source>
        <dbReference type="ARBA" id="ARBA00004141"/>
    </source>
</evidence>
<reference evidence="8 9" key="1">
    <citation type="submission" date="2016-10" db="EMBL/GenBank/DDBJ databases">
        <authorList>
            <person name="de Groot N.N."/>
        </authorList>
    </citation>
    <scope>NUCLEOTIDE SEQUENCE [LARGE SCALE GENOMIC DNA]</scope>
    <source>
        <strain evidence="8 9">ATCC 700224</strain>
    </source>
</reference>
<dbReference type="Proteomes" id="UP000199412">
    <property type="component" value="Unassembled WGS sequence"/>
</dbReference>
<feature type="transmembrane region" description="Helical" evidence="6">
    <location>
        <begin position="106"/>
        <end position="125"/>
    </location>
</feature>
<dbReference type="InterPro" id="IPR035952">
    <property type="entry name" value="Rhomboid-like_sf"/>
</dbReference>
<feature type="region of interest" description="Disordered" evidence="5">
    <location>
        <begin position="242"/>
        <end position="265"/>
    </location>
</feature>
<protein>
    <submittedName>
        <fullName evidence="8">Membrane associated serine protease, rhomboid family</fullName>
    </submittedName>
</protein>
<evidence type="ECO:0000256" key="5">
    <source>
        <dbReference type="SAM" id="MobiDB-lite"/>
    </source>
</evidence>
<keyword evidence="8" id="KW-0378">Hydrolase</keyword>
<feature type="transmembrane region" description="Helical" evidence="6">
    <location>
        <begin position="158"/>
        <end position="179"/>
    </location>
</feature>
<name>A0A1G7DW98_9PROT</name>
<feature type="transmembrane region" description="Helical" evidence="6">
    <location>
        <begin position="73"/>
        <end position="94"/>
    </location>
</feature>
<dbReference type="FunFam" id="1.20.1540.10:FF:000027">
    <property type="entry name" value="Rhomboid family intramembrane serine protease"/>
    <property type="match status" value="1"/>
</dbReference>
<keyword evidence="3 6" id="KW-1133">Transmembrane helix</keyword>
<keyword evidence="8" id="KW-0645">Protease</keyword>
<keyword evidence="9" id="KW-1185">Reference proteome</keyword>
<dbReference type="EMBL" id="FNAP01000008">
    <property type="protein sequence ID" value="SDE55456.1"/>
    <property type="molecule type" value="Genomic_DNA"/>
</dbReference>
<sequence length="265" mass="28774">MLPLRDDNPTSLTPVVTWSLIGLCVAVFLYQLGLGAMEERRFMVALGTIPAVLLGGERLPPDLALVPALMTPLTSMFLHGDILHLGGNMLYLWIFGNNVEDAMGHWRFLAFYVVCGVAAALFHAVQDPGDVVPMVGASGAISGVLGAYLLLFPMARVFVWFGFIFMFWVPAIVVLGLWFGFQALSVLGDPSGAQSGIAWWAHLGGFAVGMALTLLPAMRRRGFPLFNRKQTVTRVTVIPRTGQRAATRRRGPWDPPSGPWGAGRP</sequence>
<organism evidence="8 9">
    <name type="scientific">Rhodospira trueperi</name>
    <dbReference type="NCBI Taxonomy" id="69960"/>
    <lineage>
        <taxon>Bacteria</taxon>
        <taxon>Pseudomonadati</taxon>
        <taxon>Pseudomonadota</taxon>
        <taxon>Alphaproteobacteria</taxon>
        <taxon>Rhodospirillales</taxon>
        <taxon>Rhodospirillaceae</taxon>
        <taxon>Rhodospira</taxon>
    </lineage>
</organism>
<keyword evidence="4 6" id="KW-0472">Membrane</keyword>
<evidence type="ECO:0000313" key="8">
    <source>
        <dbReference type="EMBL" id="SDE55456.1"/>
    </source>
</evidence>
<evidence type="ECO:0000259" key="7">
    <source>
        <dbReference type="Pfam" id="PF01694"/>
    </source>
</evidence>
<dbReference type="Gene3D" id="1.20.1540.10">
    <property type="entry name" value="Rhomboid-like"/>
    <property type="match status" value="1"/>
</dbReference>
<comment type="subcellular location">
    <subcellularLocation>
        <location evidence="1">Membrane</location>
        <topology evidence="1">Multi-pass membrane protein</topology>
    </subcellularLocation>
</comment>